<name>A0A0B4RZZ7_9FIRM</name>
<dbReference type="PROSITE" id="PS51186">
    <property type="entry name" value="GNAT"/>
    <property type="match status" value="1"/>
</dbReference>
<dbReference type="Proteomes" id="UP000031386">
    <property type="component" value="Chromosome"/>
</dbReference>
<evidence type="ECO:0000259" key="1">
    <source>
        <dbReference type="PROSITE" id="PS51186"/>
    </source>
</evidence>
<dbReference type="STRING" id="33033.NW74_01485"/>
<dbReference type="InterPro" id="IPR000182">
    <property type="entry name" value="GNAT_dom"/>
</dbReference>
<sequence>MEYRILKSEEMEKAFALREEVFVDEQKVPLEYEVDDRDSLEDTIHVGVFEGDELLATARIMNINKDIVYFGRACVKKSCRGKGVGKFLFISMEETVKKFKKENEKKTIRFSAQYHAMTFYEMLGYTKDNDNIFVEVGIEHISMSKIV</sequence>
<evidence type="ECO:0000313" key="3">
    <source>
        <dbReference type="Proteomes" id="UP000031386"/>
    </source>
</evidence>
<organism evidence="2 3">
    <name type="scientific">Parvimonas micra</name>
    <dbReference type="NCBI Taxonomy" id="33033"/>
    <lineage>
        <taxon>Bacteria</taxon>
        <taxon>Bacillati</taxon>
        <taxon>Bacillota</taxon>
        <taxon>Tissierellia</taxon>
        <taxon>Tissierellales</taxon>
        <taxon>Peptoniphilaceae</taxon>
        <taxon>Parvimonas</taxon>
    </lineage>
</organism>
<dbReference type="KEGG" id="pmic:NW74_01485"/>
<dbReference type="InterPro" id="IPR016181">
    <property type="entry name" value="Acyl_CoA_acyltransferase"/>
</dbReference>
<accession>A0A0B4RZZ7</accession>
<dbReference type="AlphaFoldDB" id="A0A0B4RZZ7"/>
<dbReference type="Gene3D" id="3.40.630.30">
    <property type="match status" value="1"/>
</dbReference>
<evidence type="ECO:0000313" key="2">
    <source>
        <dbReference type="EMBL" id="AIZ36117.1"/>
    </source>
</evidence>
<dbReference type="Pfam" id="PF13673">
    <property type="entry name" value="Acetyltransf_10"/>
    <property type="match status" value="1"/>
</dbReference>
<dbReference type="GO" id="GO:0016747">
    <property type="term" value="F:acyltransferase activity, transferring groups other than amino-acyl groups"/>
    <property type="evidence" value="ECO:0007669"/>
    <property type="project" value="InterPro"/>
</dbReference>
<dbReference type="CDD" id="cd04301">
    <property type="entry name" value="NAT_SF"/>
    <property type="match status" value="1"/>
</dbReference>
<dbReference type="RefSeq" id="WP_041953507.1">
    <property type="nucleotide sequence ID" value="NZ_CP009761.1"/>
</dbReference>
<gene>
    <name evidence="2" type="ORF">NW74_01485</name>
</gene>
<dbReference type="EMBL" id="CP009761">
    <property type="protein sequence ID" value="AIZ36117.1"/>
    <property type="molecule type" value="Genomic_DNA"/>
</dbReference>
<keyword evidence="2" id="KW-0808">Transferase</keyword>
<dbReference type="OrthoDB" id="9796171at2"/>
<keyword evidence="3" id="KW-1185">Reference proteome</keyword>
<proteinExistence type="predicted"/>
<reference evidence="2 3" key="1">
    <citation type="submission" date="2014-10" db="EMBL/GenBank/DDBJ databases">
        <title>Complete genome sequence of Parvimonas micra KCOM 1535 (= ChDC B708).</title>
        <authorList>
            <person name="Kook J.-K."/>
            <person name="Park S.-N."/>
            <person name="Lim Y.K."/>
            <person name="Roh H."/>
        </authorList>
    </citation>
    <scope>NUCLEOTIDE SEQUENCE [LARGE SCALE GENOMIC DNA]</scope>
    <source>
        <strain evidence="3">KCOM 1535 / ChDC B708</strain>
    </source>
</reference>
<feature type="domain" description="N-acetyltransferase" evidence="1">
    <location>
        <begin position="1"/>
        <end position="147"/>
    </location>
</feature>
<dbReference type="SUPFAM" id="SSF55729">
    <property type="entry name" value="Acyl-CoA N-acyltransferases (Nat)"/>
    <property type="match status" value="1"/>
</dbReference>
<protein>
    <submittedName>
        <fullName evidence="2">GNAT family acetyltransferase</fullName>
    </submittedName>
</protein>